<evidence type="ECO:0000256" key="1">
    <source>
        <dbReference type="ARBA" id="ARBA00008683"/>
    </source>
</evidence>
<dbReference type="CDD" id="cd07023">
    <property type="entry name" value="S49_Sppa_N_C"/>
    <property type="match status" value="1"/>
</dbReference>
<dbReference type="InterPro" id="IPR047272">
    <property type="entry name" value="S49_SppA_C"/>
</dbReference>
<dbReference type="PANTHER" id="PTHR42987">
    <property type="entry name" value="PEPTIDASE S49"/>
    <property type="match status" value="1"/>
</dbReference>
<evidence type="ECO:0000259" key="6">
    <source>
        <dbReference type="Pfam" id="PF01343"/>
    </source>
</evidence>
<dbReference type="Gene3D" id="3.90.226.10">
    <property type="entry name" value="2-enoyl-CoA Hydratase, Chain A, domain 1"/>
    <property type="match status" value="2"/>
</dbReference>
<evidence type="ECO:0000313" key="7">
    <source>
        <dbReference type="EMBL" id="MFC5542395.1"/>
    </source>
</evidence>
<dbReference type="Pfam" id="PF01343">
    <property type="entry name" value="Peptidase_S49"/>
    <property type="match status" value="1"/>
</dbReference>
<dbReference type="PANTHER" id="PTHR42987:SF7">
    <property type="entry name" value="SIGNAL PEPTIDE PEPTIDASE SPPA-RELATED"/>
    <property type="match status" value="1"/>
</dbReference>
<keyword evidence="3" id="KW-0378">Hydrolase</keyword>
<evidence type="ECO:0000256" key="2">
    <source>
        <dbReference type="ARBA" id="ARBA00022670"/>
    </source>
</evidence>
<dbReference type="NCBIfam" id="TIGR00706">
    <property type="entry name" value="SppA_dom"/>
    <property type="match status" value="1"/>
</dbReference>
<keyword evidence="2" id="KW-0645">Protease</keyword>
<gene>
    <name evidence="7" type="primary">sppA</name>
    <name evidence="7" type="ORF">ACFPOH_11800</name>
</gene>
<evidence type="ECO:0000313" key="8">
    <source>
        <dbReference type="Proteomes" id="UP001595978"/>
    </source>
</evidence>
<keyword evidence="8" id="KW-1185">Reference proteome</keyword>
<dbReference type="InterPro" id="IPR029045">
    <property type="entry name" value="ClpP/crotonase-like_dom_sf"/>
</dbReference>
<evidence type="ECO:0000256" key="4">
    <source>
        <dbReference type="ARBA" id="ARBA00022825"/>
    </source>
</evidence>
<keyword evidence="4" id="KW-0720">Serine protease</keyword>
<accession>A0ABW0RG03</accession>
<feature type="domain" description="Peptidase S49" evidence="6">
    <location>
        <begin position="128"/>
        <end position="279"/>
    </location>
</feature>
<protein>
    <submittedName>
        <fullName evidence="7">Signal peptide peptidase SppA</fullName>
    </submittedName>
</protein>
<dbReference type="PRINTS" id="PR00127">
    <property type="entry name" value="CLPPROTEASEP"/>
</dbReference>
<keyword evidence="5" id="KW-0812">Transmembrane</keyword>
<dbReference type="EMBL" id="JBHSNQ010000155">
    <property type="protein sequence ID" value="MFC5542395.1"/>
    <property type="molecule type" value="Genomic_DNA"/>
</dbReference>
<dbReference type="Proteomes" id="UP001595978">
    <property type="component" value="Unassembled WGS sequence"/>
</dbReference>
<keyword evidence="5" id="KW-0472">Membrane</keyword>
<dbReference type="RefSeq" id="WP_342468922.1">
    <property type="nucleotide sequence ID" value="NZ_JBHSNQ010000155.1"/>
</dbReference>
<organism evidence="7 8">
    <name type="scientific">Ureibacillus suwonensis</name>
    <dbReference type="NCBI Taxonomy" id="313007"/>
    <lineage>
        <taxon>Bacteria</taxon>
        <taxon>Bacillati</taxon>
        <taxon>Bacillota</taxon>
        <taxon>Bacilli</taxon>
        <taxon>Bacillales</taxon>
        <taxon>Caryophanaceae</taxon>
        <taxon>Ureibacillus</taxon>
    </lineage>
</organism>
<dbReference type="InterPro" id="IPR002142">
    <property type="entry name" value="Peptidase_S49"/>
</dbReference>
<dbReference type="InterPro" id="IPR001907">
    <property type="entry name" value="ClpP"/>
</dbReference>
<name>A0ABW0RG03_9BACL</name>
<sequence>MNVKRWIALIFAVILLFVSIGINALMSILKTDIFSGFDSLTTTELTETVVEPGSFDERIALLSVDGVIQDVGSSTPWTTLAYDHQMFLASLDQILQDDTVKGVVLYVNSPGGGVIESAEIHDKLVQIKKEKGIPIYVSMGSMAASGGYYISAPADKIFAHRETVTGSIGVIMQNYNYSELAKNLGVEIETIKSGAHKDMFSGTRPSTEEEKAMLQEMINESYEAFVDVVEQGRNMSEAEVKKVADGRILSGSQAMRAGLVDELGNLEDVIQAIRKDHKLEDAELFEYESGFGTFSSLLASKMGTIFGPSAEERLLKKLMSSYESPRLMYLYGQN</sequence>
<dbReference type="InterPro" id="IPR004635">
    <property type="entry name" value="Pept_S49_SppA"/>
</dbReference>
<reference evidence="8" key="1">
    <citation type="journal article" date="2019" name="Int. J. Syst. Evol. Microbiol.">
        <title>The Global Catalogue of Microorganisms (GCM) 10K type strain sequencing project: providing services to taxonomists for standard genome sequencing and annotation.</title>
        <authorList>
            <consortium name="The Broad Institute Genomics Platform"/>
            <consortium name="The Broad Institute Genome Sequencing Center for Infectious Disease"/>
            <person name="Wu L."/>
            <person name="Ma J."/>
        </authorList>
    </citation>
    <scope>NUCLEOTIDE SEQUENCE [LARGE SCALE GENOMIC DNA]</scope>
    <source>
        <strain evidence="8">CCUG 56331</strain>
    </source>
</reference>
<proteinExistence type="inferred from homology"/>
<keyword evidence="5" id="KW-1133">Transmembrane helix</keyword>
<comment type="similarity">
    <text evidence="1">Belongs to the peptidase S49 family.</text>
</comment>
<evidence type="ECO:0000256" key="5">
    <source>
        <dbReference type="SAM" id="Phobius"/>
    </source>
</evidence>
<feature type="transmembrane region" description="Helical" evidence="5">
    <location>
        <begin position="6"/>
        <end position="29"/>
    </location>
</feature>
<evidence type="ECO:0000256" key="3">
    <source>
        <dbReference type="ARBA" id="ARBA00022801"/>
    </source>
</evidence>
<dbReference type="SUPFAM" id="SSF52096">
    <property type="entry name" value="ClpP/crotonase"/>
    <property type="match status" value="1"/>
</dbReference>
<comment type="caution">
    <text evidence="7">The sequence shown here is derived from an EMBL/GenBank/DDBJ whole genome shotgun (WGS) entry which is preliminary data.</text>
</comment>